<accession>A0A7J7LVU3</accession>
<dbReference type="GO" id="GO:0008574">
    <property type="term" value="F:plus-end-directed microtubule motor activity"/>
    <property type="evidence" value="ECO:0007669"/>
    <property type="project" value="TreeGrafter"/>
</dbReference>
<evidence type="ECO:0000313" key="10">
    <source>
        <dbReference type="Proteomes" id="UP000541444"/>
    </source>
</evidence>
<evidence type="ECO:0000256" key="6">
    <source>
        <dbReference type="PROSITE-ProRule" id="PRU00259"/>
    </source>
</evidence>
<organism evidence="9 10">
    <name type="scientific">Kingdonia uniflora</name>
    <dbReference type="NCBI Taxonomy" id="39325"/>
    <lineage>
        <taxon>Eukaryota</taxon>
        <taxon>Viridiplantae</taxon>
        <taxon>Streptophyta</taxon>
        <taxon>Embryophyta</taxon>
        <taxon>Tracheophyta</taxon>
        <taxon>Spermatophyta</taxon>
        <taxon>Magnoliopsida</taxon>
        <taxon>Ranunculales</taxon>
        <taxon>Circaeasteraceae</taxon>
        <taxon>Kingdonia</taxon>
    </lineage>
</organism>
<dbReference type="GO" id="GO:0007018">
    <property type="term" value="P:microtubule-based movement"/>
    <property type="evidence" value="ECO:0007669"/>
    <property type="project" value="InterPro"/>
</dbReference>
<keyword evidence="10" id="KW-1185">Reference proteome</keyword>
<dbReference type="InterPro" id="IPR001752">
    <property type="entry name" value="Kinesin_motor_dom"/>
</dbReference>
<evidence type="ECO:0000256" key="5">
    <source>
        <dbReference type="ARBA" id="ARBA00023212"/>
    </source>
</evidence>
<keyword evidence="3" id="KW-0963">Cytoplasm</keyword>
<evidence type="ECO:0000256" key="1">
    <source>
        <dbReference type="ARBA" id="ARBA00004245"/>
    </source>
</evidence>
<protein>
    <recommendedName>
        <fullName evidence="8">Kinesin motor domain-containing protein</fullName>
    </recommendedName>
</protein>
<dbReference type="PROSITE" id="PS50176">
    <property type="entry name" value="ARM_REPEAT"/>
    <property type="match status" value="1"/>
</dbReference>
<dbReference type="SMART" id="SM00129">
    <property type="entry name" value="KISc"/>
    <property type="match status" value="1"/>
</dbReference>
<dbReference type="PANTHER" id="PTHR47970:SF6">
    <property type="entry name" value="KINESIN-LIKE PROTEIN KIN-UC ISOFORM X1"/>
    <property type="match status" value="1"/>
</dbReference>
<dbReference type="GO" id="GO:0072686">
    <property type="term" value="C:mitotic spindle"/>
    <property type="evidence" value="ECO:0007669"/>
    <property type="project" value="TreeGrafter"/>
</dbReference>
<dbReference type="InterPro" id="IPR027417">
    <property type="entry name" value="P-loop_NTPase"/>
</dbReference>
<name>A0A7J7LVU3_9MAGN</name>
<dbReference type="SUPFAM" id="SSF52540">
    <property type="entry name" value="P-loop containing nucleoside triphosphate hydrolases"/>
    <property type="match status" value="1"/>
</dbReference>
<feature type="domain" description="Kinesin motor" evidence="8">
    <location>
        <begin position="1"/>
        <end position="151"/>
    </location>
</feature>
<evidence type="ECO:0000256" key="4">
    <source>
        <dbReference type="ARBA" id="ARBA00023175"/>
    </source>
</evidence>
<dbReference type="GO" id="GO:0005876">
    <property type="term" value="C:spindle microtubule"/>
    <property type="evidence" value="ECO:0007669"/>
    <property type="project" value="TreeGrafter"/>
</dbReference>
<keyword evidence="5" id="KW-0206">Cytoskeleton</keyword>
<dbReference type="PANTHER" id="PTHR47970">
    <property type="entry name" value="KINESIN-LIKE PROTEIN KIF11"/>
    <property type="match status" value="1"/>
</dbReference>
<dbReference type="InterPro" id="IPR047149">
    <property type="entry name" value="KIF11-like"/>
</dbReference>
<dbReference type="InterPro" id="IPR000225">
    <property type="entry name" value="Armadillo"/>
</dbReference>
<proteinExistence type="inferred from homology"/>
<evidence type="ECO:0000259" key="8">
    <source>
        <dbReference type="PROSITE" id="PS50067"/>
    </source>
</evidence>
<comment type="similarity">
    <text evidence="2">Belongs to the TRAFAC class myosin-kinesin ATPase superfamily. Kinesin family. Ungrouped subfamily.</text>
</comment>
<dbReference type="Proteomes" id="UP000541444">
    <property type="component" value="Unassembled WGS sequence"/>
</dbReference>
<dbReference type="SMART" id="SM00185">
    <property type="entry name" value="ARM"/>
    <property type="match status" value="4"/>
</dbReference>
<dbReference type="Pfam" id="PF00225">
    <property type="entry name" value="Kinesin"/>
    <property type="match status" value="1"/>
</dbReference>
<dbReference type="GO" id="GO:0008017">
    <property type="term" value="F:microtubule binding"/>
    <property type="evidence" value="ECO:0007669"/>
    <property type="project" value="InterPro"/>
</dbReference>
<dbReference type="AlphaFoldDB" id="A0A7J7LVU3"/>
<dbReference type="PROSITE" id="PS50067">
    <property type="entry name" value="KINESIN_MOTOR_2"/>
    <property type="match status" value="1"/>
</dbReference>
<dbReference type="InterPro" id="IPR011989">
    <property type="entry name" value="ARM-like"/>
</dbReference>
<feature type="repeat" description="ARM" evidence="6">
    <location>
        <begin position="321"/>
        <end position="364"/>
    </location>
</feature>
<dbReference type="GO" id="GO:0051231">
    <property type="term" value="P:spindle elongation"/>
    <property type="evidence" value="ECO:0007669"/>
    <property type="project" value="TreeGrafter"/>
</dbReference>
<keyword evidence="4" id="KW-0505">Motor protein</keyword>
<evidence type="ECO:0000313" key="9">
    <source>
        <dbReference type="EMBL" id="KAF6146682.1"/>
    </source>
</evidence>
<gene>
    <name evidence="9" type="ORF">GIB67_008968</name>
</gene>
<evidence type="ECO:0000256" key="7">
    <source>
        <dbReference type="PROSITE-ProRule" id="PRU00283"/>
    </source>
</evidence>
<comment type="caution">
    <text evidence="7">Lacks conserved residue(s) required for the propagation of feature annotation.</text>
</comment>
<dbReference type="EMBL" id="JACGCM010001965">
    <property type="protein sequence ID" value="KAF6146682.1"/>
    <property type="molecule type" value="Genomic_DNA"/>
</dbReference>
<dbReference type="PRINTS" id="PR00380">
    <property type="entry name" value="KINESINHEAVY"/>
</dbReference>
<dbReference type="InterPro" id="IPR036961">
    <property type="entry name" value="Kinesin_motor_dom_sf"/>
</dbReference>
<dbReference type="OrthoDB" id="3176171at2759"/>
<comment type="subcellular location">
    <subcellularLocation>
        <location evidence="1">Cytoplasm</location>
        <location evidence="1">Cytoskeleton</location>
    </subcellularLocation>
</comment>
<dbReference type="GO" id="GO:0005524">
    <property type="term" value="F:ATP binding"/>
    <property type="evidence" value="ECO:0007669"/>
    <property type="project" value="InterPro"/>
</dbReference>
<reference evidence="9 10" key="1">
    <citation type="journal article" date="2020" name="IScience">
        <title>Genome Sequencing of the Endangered Kingdonia uniflora (Circaeasteraceae, Ranunculales) Reveals Potential Mechanisms of Evolutionary Specialization.</title>
        <authorList>
            <person name="Sun Y."/>
            <person name="Deng T."/>
            <person name="Zhang A."/>
            <person name="Moore M.J."/>
            <person name="Landis J.B."/>
            <person name="Lin N."/>
            <person name="Zhang H."/>
            <person name="Zhang X."/>
            <person name="Huang J."/>
            <person name="Zhang X."/>
            <person name="Sun H."/>
            <person name="Wang H."/>
        </authorList>
    </citation>
    <scope>NUCLEOTIDE SEQUENCE [LARGE SCALE GENOMIC DNA]</scope>
    <source>
        <strain evidence="9">TB1705</strain>
        <tissue evidence="9">Leaf</tissue>
    </source>
</reference>
<dbReference type="SUPFAM" id="SSF48371">
    <property type="entry name" value="ARM repeat"/>
    <property type="match status" value="1"/>
</dbReference>
<dbReference type="GO" id="GO:0090307">
    <property type="term" value="P:mitotic spindle assembly"/>
    <property type="evidence" value="ECO:0007669"/>
    <property type="project" value="TreeGrafter"/>
</dbReference>
<dbReference type="InterPro" id="IPR016024">
    <property type="entry name" value="ARM-type_fold"/>
</dbReference>
<evidence type="ECO:0000256" key="3">
    <source>
        <dbReference type="ARBA" id="ARBA00022490"/>
    </source>
</evidence>
<comment type="caution">
    <text evidence="9">The sequence shown here is derived from an EMBL/GenBank/DDBJ whole genome shotgun (WGS) entry which is preliminary data.</text>
</comment>
<evidence type="ECO:0000256" key="2">
    <source>
        <dbReference type="ARBA" id="ARBA00010103"/>
    </source>
</evidence>
<dbReference type="Gene3D" id="1.25.10.10">
    <property type="entry name" value="Leucine-rich Repeat Variant"/>
    <property type="match status" value="1"/>
</dbReference>
<sequence>MNTESLRSYTILMINVRKLMHGKVGNDVSTMESETKNDLQVDVVVPTLRKSKLLIVDLTRSERINKSGSEGHMLEEAKFINLSLTSLGKCINALAENNPHIPTRDSKLTRLPRDSFGGTAKTSLIVTIEPSARYHSEVASTIMFGQRAMKIVNMLKLKEEFDYEKIERQQKLRDDDKEVMEKKIIEYQNSFTGAEKSLSASFEKDNLNGEFRTVKEKSSVEEKQRKYLEDECAKLKRLTSENDSRVPSELSTPTNLLKHHQARESISGQRATIAKIFEEVGPQKVVAMLRSEDLEVQIHALKMVANLAAEDLNQGKIVEEGGIDALLMILESSQNTTIHRVASGAIANFAMSDMNQVLIMSKGGAQLLANVASKLNYPQTLQMVTGAIANLCGNQKLHEMLIEDDGIKALLGMAQCGNSDVIAQVARGLANFAKCESRVTVQGYRSGRSLLMEDGALSWLITNSIVTLSSTRRHI</sequence>
<dbReference type="Gene3D" id="3.40.850.10">
    <property type="entry name" value="Kinesin motor domain"/>
    <property type="match status" value="1"/>
</dbReference>